<name>A0ABQ1PRT8_9BACI</name>
<evidence type="ECO:0000313" key="1">
    <source>
        <dbReference type="EMBL" id="GGD02043.1"/>
    </source>
</evidence>
<gene>
    <name evidence="1" type="ORF">GCM10011389_06820</name>
</gene>
<reference evidence="2" key="1">
    <citation type="journal article" date="2019" name="Int. J. Syst. Evol. Microbiol.">
        <title>The Global Catalogue of Microorganisms (GCM) 10K type strain sequencing project: providing services to taxonomists for standard genome sequencing and annotation.</title>
        <authorList>
            <consortium name="The Broad Institute Genomics Platform"/>
            <consortium name="The Broad Institute Genome Sequencing Center for Infectious Disease"/>
            <person name="Wu L."/>
            <person name="Ma J."/>
        </authorList>
    </citation>
    <scope>NUCLEOTIDE SEQUENCE [LARGE SCALE GENOMIC DNA]</scope>
    <source>
        <strain evidence="2">CGMCC 1.15353</strain>
    </source>
</reference>
<proteinExistence type="predicted"/>
<organism evidence="1 2">
    <name type="scientific">Pontibacillus salipaludis</name>
    <dbReference type="NCBI Taxonomy" id="1697394"/>
    <lineage>
        <taxon>Bacteria</taxon>
        <taxon>Bacillati</taxon>
        <taxon>Bacillota</taxon>
        <taxon>Bacilli</taxon>
        <taxon>Bacillales</taxon>
        <taxon>Bacillaceae</taxon>
        <taxon>Pontibacillus</taxon>
    </lineage>
</organism>
<dbReference type="RefSeq" id="WP_188650914.1">
    <property type="nucleotide sequence ID" value="NZ_BMIN01000002.1"/>
</dbReference>
<sequence length="384" mass="45306">MFAIWKTQPKDSNKELMNALKTKTIKDELLHNSVPPLTAFERDIVKEITRSTQIHNESNITRTNKYLAFYNTYPEIEWALLAHLVSRNSGWSMTDLKGEWLSKLLSEKEQKNYFRLLERANWLIFQDAYPQLLLYHYSLQHNQSLFHLLSHFNVSRFMEPIWNYFLDKQDRSTLSTALIMNEQHYIEKRVIHNPFFKQAVLDTIDFKIQEWLGLTQILFPFANKRKQNEIHFSGHTVHQFASISSRINFGKELYATLFSNSKRLRSIVHWAEKHPHTGSRKDYWPHLFHTVRESPPGKLSIKLERCRIRKGATRIYSPPLNIAWEIIDHSPSSPDDWFTHWDLASPLLTPPTSTEENMKEAHCEALSKIELAVAAKQIIFHRKN</sequence>
<comment type="caution">
    <text evidence="1">The sequence shown here is derived from an EMBL/GenBank/DDBJ whole genome shotgun (WGS) entry which is preliminary data.</text>
</comment>
<evidence type="ECO:0008006" key="3">
    <source>
        <dbReference type="Google" id="ProtNLM"/>
    </source>
</evidence>
<dbReference type="EMBL" id="BMIN01000002">
    <property type="protein sequence ID" value="GGD02043.1"/>
    <property type="molecule type" value="Genomic_DNA"/>
</dbReference>
<evidence type="ECO:0000313" key="2">
    <source>
        <dbReference type="Proteomes" id="UP000642571"/>
    </source>
</evidence>
<keyword evidence="2" id="KW-1185">Reference proteome</keyword>
<dbReference type="InterPro" id="IPR019658">
    <property type="entry name" value="DUF2515"/>
</dbReference>
<dbReference type="Proteomes" id="UP000642571">
    <property type="component" value="Unassembled WGS sequence"/>
</dbReference>
<accession>A0ABQ1PRT8</accession>
<dbReference type="Pfam" id="PF10720">
    <property type="entry name" value="DUF2515"/>
    <property type="match status" value="1"/>
</dbReference>
<protein>
    <recommendedName>
        <fullName evidence="3">DUF2515 domain-containing protein</fullName>
    </recommendedName>
</protein>